<dbReference type="AlphaFoldDB" id="A0A7C9MJS4"/>
<name>A0A7C9MJS4_9RHOB</name>
<protein>
    <recommendedName>
        <fullName evidence="4">TadE-like protein</fullName>
    </recommendedName>
</protein>
<keyword evidence="1" id="KW-0812">Transmembrane</keyword>
<dbReference type="Proteomes" id="UP000480350">
    <property type="component" value="Unassembled WGS sequence"/>
</dbReference>
<proteinExistence type="predicted"/>
<dbReference type="EMBL" id="WUPT01000001">
    <property type="protein sequence ID" value="MXQ07995.1"/>
    <property type="molecule type" value="Genomic_DNA"/>
</dbReference>
<dbReference type="RefSeq" id="WP_160763835.1">
    <property type="nucleotide sequence ID" value="NZ_WUPT01000001.1"/>
</dbReference>
<evidence type="ECO:0008006" key="4">
    <source>
        <dbReference type="Google" id="ProtNLM"/>
    </source>
</evidence>
<evidence type="ECO:0000313" key="2">
    <source>
        <dbReference type="EMBL" id="MXQ07995.1"/>
    </source>
</evidence>
<accession>A0A7C9MJS4</accession>
<organism evidence="2 3">
    <name type="scientific">Kangsaoukella pontilimi</name>
    <dbReference type="NCBI Taxonomy" id="2691042"/>
    <lineage>
        <taxon>Bacteria</taxon>
        <taxon>Pseudomonadati</taxon>
        <taxon>Pseudomonadota</taxon>
        <taxon>Alphaproteobacteria</taxon>
        <taxon>Rhodobacterales</taxon>
        <taxon>Paracoccaceae</taxon>
        <taxon>Kangsaoukella</taxon>
    </lineage>
</organism>
<evidence type="ECO:0000256" key="1">
    <source>
        <dbReference type="SAM" id="Phobius"/>
    </source>
</evidence>
<evidence type="ECO:0000313" key="3">
    <source>
        <dbReference type="Proteomes" id="UP000480350"/>
    </source>
</evidence>
<keyword evidence="1" id="KW-1133">Transmembrane helix</keyword>
<keyword evidence="1" id="KW-0472">Membrane</keyword>
<reference evidence="2 3" key="1">
    <citation type="submission" date="2019-12" db="EMBL/GenBank/DDBJ databases">
        <authorList>
            <person name="Lee S.D."/>
        </authorList>
    </citation>
    <scope>NUCLEOTIDE SEQUENCE [LARGE SCALE GENOMIC DNA]</scope>
    <source>
        <strain evidence="2 3">GH1-50</strain>
    </source>
</reference>
<sequence length="140" mass="15088">MSVSKFLSSAARLNRRFRKSEDGGVTVEAAIWLPFWILFMIGIGEIALLFNGQAAALDVTQDVLRSYSIGDITSETEIKARIVKALASISDDVSVYFFMADGMATASVTVPASDLSGGFGIFSAMSGFDVTITTQQMREI</sequence>
<gene>
    <name evidence="2" type="ORF">GQ651_09070</name>
</gene>
<feature type="transmembrane region" description="Helical" evidence="1">
    <location>
        <begin position="29"/>
        <end position="50"/>
    </location>
</feature>
<comment type="caution">
    <text evidence="2">The sequence shown here is derived from an EMBL/GenBank/DDBJ whole genome shotgun (WGS) entry which is preliminary data.</text>
</comment>
<keyword evidence="3" id="KW-1185">Reference proteome</keyword>
<reference evidence="2 3" key="2">
    <citation type="submission" date="2020-03" db="EMBL/GenBank/DDBJ databases">
        <title>Kangsaoukella pontilimi gen. nov., sp. nov., a new member of the family Rhodobacteraceae isolated from a tidal mudflat.</title>
        <authorList>
            <person name="Kim I.S."/>
        </authorList>
    </citation>
    <scope>NUCLEOTIDE SEQUENCE [LARGE SCALE GENOMIC DNA]</scope>
    <source>
        <strain evidence="2 3">GH1-50</strain>
    </source>
</reference>